<name>A0ABU3D3A2_9FLAO</name>
<evidence type="ECO:0000313" key="2">
    <source>
        <dbReference type="EMBL" id="MDT0676013.1"/>
    </source>
</evidence>
<dbReference type="Gene3D" id="3.40.50.720">
    <property type="entry name" value="NAD(P)-binding Rossmann-like Domain"/>
    <property type="match status" value="1"/>
</dbReference>
<comment type="caution">
    <text evidence="2">The sequence shown here is derived from an EMBL/GenBank/DDBJ whole genome shotgun (WGS) entry which is preliminary data.</text>
</comment>
<evidence type="ECO:0000313" key="3">
    <source>
        <dbReference type="Proteomes" id="UP001262582"/>
    </source>
</evidence>
<gene>
    <name evidence="2" type="ORF">RM539_05395</name>
</gene>
<dbReference type="SUPFAM" id="SSF51735">
    <property type="entry name" value="NAD(P)-binding Rossmann-fold domains"/>
    <property type="match status" value="1"/>
</dbReference>
<reference evidence="2 3" key="1">
    <citation type="submission" date="2023-09" db="EMBL/GenBank/DDBJ databases">
        <authorList>
            <person name="Rey-Velasco X."/>
        </authorList>
    </citation>
    <scope>NUCLEOTIDE SEQUENCE [LARGE SCALE GENOMIC DNA]</scope>
    <source>
        <strain evidence="2 3">F117</strain>
    </source>
</reference>
<evidence type="ECO:0000259" key="1">
    <source>
        <dbReference type="Pfam" id="PF13380"/>
    </source>
</evidence>
<dbReference type="InterPro" id="IPR003781">
    <property type="entry name" value="CoA-bd"/>
</dbReference>
<dbReference type="Proteomes" id="UP001262582">
    <property type="component" value="Unassembled WGS sequence"/>
</dbReference>
<organism evidence="2 3">
    <name type="scientific">Autumnicola musiva</name>
    <dbReference type="NCBI Taxonomy" id="3075589"/>
    <lineage>
        <taxon>Bacteria</taxon>
        <taxon>Pseudomonadati</taxon>
        <taxon>Bacteroidota</taxon>
        <taxon>Flavobacteriia</taxon>
        <taxon>Flavobacteriales</taxon>
        <taxon>Flavobacteriaceae</taxon>
        <taxon>Autumnicola</taxon>
    </lineage>
</organism>
<dbReference type="EMBL" id="JAVRHK010000003">
    <property type="protein sequence ID" value="MDT0676013.1"/>
    <property type="molecule type" value="Genomic_DNA"/>
</dbReference>
<dbReference type="RefSeq" id="WP_311502409.1">
    <property type="nucleotide sequence ID" value="NZ_JAVRHK010000003.1"/>
</dbReference>
<protein>
    <submittedName>
        <fullName evidence="2">CoA-binding protein</fullName>
    </submittedName>
</protein>
<dbReference type="InterPro" id="IPR036291">
    <property type="entry name" value="NAD(P)-bd_dom_sf"/>
</dbReference>
<accession>A0ABU3D3A2</accession>
<keyword evidence="3" id="KW-1185">Reference proteome</keyword>
<sequence>MKKKTLVIGASTNPARYSFKAINRLVSHGQPTVAIGLRNGDVAGVQIEKEMLPFEEIDTITLYINPKRQPEYYDYMLSLKPNRVIFNPGTENPELYKLLQQQNIEVEAACTLIMLGTNQY</sequence>
<feature type="domain" description="CoA-binding" evidence="1">
    <location>
        <begin position="3"/>
        <end position="115"/>
    </location>
</feature>
<proteinExistence type="predicted"/>
<dbReference type="Pfam" id="PF13380">
    <property type="entry name" value="CoA_binding_2"/>
    <property type="match status" value="1"/>
</dbReference>